<evidence type="ECO:0000313" key="6">
    <source>
        <dbReference type="Proteomes" id="UP000247551"/>
    </source>
</evidence>
<comment type="caution">
    <text evidence="5">The sequence shown here is derived from an EMBL/GenBank/DDBJ whole genome shotgun (WGS) entry which is preliminary data.</text>
</comment>
<evidence type="ECO:0000313" key="5">
    <source>
        <dbReference type="EMBL" id="PYF82976.1"/>
    </source>
</evidence>
<keyword evidence="2" id="KW-0378">Hydrolase</keyword>
<keyword evidence="1 5" id="KW-0645">Protease</keyword>
<dbReference type="PANTHER" id="PTHR43343">
    <property type="entry name" value="PEPTIDASE S12"/>
    <property type="match status" value="1"/>
</dbReference>
<keyword evidence="6" id="KW-1185">Reference proteome</keyword>
<dbReference type="PRINTS" id="PR00834">
    <property type="entry name" value="PROTEASES2C"/>
</dbReference>
<dbReference type="SMART" id="SM00228">
    <property type="entry name" value="PDZ"/>
    <property type="match status" value="1"/>
</dbReference>
<dbReference type="InterPro" id="IPR051201">
    <property type="entry name" value="Chloro_Bact_Ser_Proteases"/>
</dbReference>
<organism evidence="5 6">
    <name type="scientific">Marinomonas alcarazii</name>
    <dbReference type="NCBI Taxonomy" id="491949"/>
    <lineage>
        <taxon>Bacteria</taxon>
        <taxon>Pseudomonadati</taxon>
        <taxon>Pseudomonadota</taxon>
        <taxon>Gammaproteobacteria</taxon>
        <taxon>Oceanospirillales</taxon>
        <taxon>Oceanospirillaceae</taxon>
        <taxon>Marinomonas</taxon>
    </lineage>
</organism>
<proteinExistence type="predicted"/>
<dbReference type="PROSITE" id="PS50106">
    <property type="entry name" value="PDZ"/>
    <property type="match status" value="1"/>
</dbReference>
<dbReference type="Gene3D" id="2.30.42.10">
    <property type="match status" value="1"/>
</dbReference>
<dbReference type="Gene3D" id="2.40.10.120">
    <property type="match status" value="1"/>
</dbReference>
<dbReference type="Pfam" id="PF13365">
    <property type="entry name" value="Trypsin_2"/>
    <property type="match status" value="1"/>
</dbReference>
<keyword evidence="3" id="KW-0472">Membrane</keyword>
<dbReference type="InterPro" id="IPR036034">
    <property type="entry name" value="PDZ_sf"/>
</dbReference>
<dbReference type="SUPFAM" id="SSF50156">
    <property type="entry name" value="PDZ domain-like"/>
    <property type="match status" value="1"/>
</dbReference>
<evidence type="ECO:0000259" key="4">
    <source>
        <dbReference type="PROSITE" id="PS50106"/>
    </source>
</evidence>
<dbReference type="InterPro" id="IPR009003">
    <property type="entry name" value="Peptidase_S1_PA"/>
</dbReference>
<dbReference type="SUPFAM" id="SSF50494">
    <property type="entry name" value="Trypsin-like serine proteases"/>
    <property type="match status" value="1"/>
</dbReference>
<evidence type="ECO:0000256" key="3">
    <source>
        <dbReference type="SAM" id="Phobius"/>
    </source>
</evidence>
<dbReference type="Proteomes" id="UP000247551">
    <property type="component" value="Unassembled WGS sequence"/>
</dbReference>
<dbReference type="InterPro" id="IPR001940">
    <property type="entry name" value="Peptidase_S1C"/>
</dbReference>
<dbReference type="Pfam" id="PF13180">
    <property type="entry name" value="PDZ_2"/>
    <property type="match status" value="1"/>
</dbReference>
<dbReference type="GO" id="GO:0004252">
    <property type="term" value="F:serine-type endopeptidase activity"/>
    <property type="evidence" value="ECO:0007669"/>
    <property type="project" value="InterPro"/>
</dbReference>
<keyword evidence="3" id="KW-1133">Transmembrane helix</keyword>
<evidence type="ECO:0000256" key="2">
    <source>
        <dbReference type="ARBA" id="ARBA00022801"/>
    </source>
</evidence>
<dbReference type="EMBL" id="QKLW01000002">
    <property type="protein sequence ID" value="PYF82976.1"/>
    <property type="molecule type" value="Genomic_DNA"/>
</dbReference>
<dbReference type="GO" id="GO:0006508">
    <property type="term" value="P:proteolysis"/>
    <property type="evidence" value="ECO:0007669"/>
    <property type="project" value="UniProtKB-KW"/>
</dbReference>
<dbReference type="PANTHER" id="PTHR43343:SF3">
    <property type="entry name" value="PROTEASE DO-LIKE 8, CHLOROPLASTIC"/>
    <property type="match status" value="1"/>
</dbReference>
<gene>
    <name evidence="5" type="ORF">DFP75_10266</name>
</gene>
<protein>
    <submittedName>
        <fullName evidence="5">Serine protease DegS/serine protease DegQ</fullName>
    </submittedName>
</protein>
<dbReference type="RefSeq" id="WP_110572976.1">
    <property type="nucleotide sequence ID" value="NZ_QKLW01000002.1"/>
</dbReference>
<feature type="domain" description="PDZ" evidence="4">
    <location>
        <begin position="239"/>
        <end position="302"/>
    </location>
</feature>
<dbReference type="InterPro" id="IPR001478">
    <property type="entry name" value="PDZ"/>
</dbReference>
<accession>A0A318V279</accession>
<name>A0A318V279_9GAMM</name>
<dbReference type="AlphaFoldDB" id="A0A318V279"/>
<feature type="transmembrane region" description="Helical" evidence="3">
    <location>
        <begin position="6"/>
        <end position="27"/>
    </location>
</feature>
<evidence type="ECO:0000256" key="1">
    <source>
        <dbReference type="ARBA" id="ARBA00022670"/>
    </source>
</evidence>
<reference evidence="5 6" key="1">
    <citation type="submission" date="2018-06" db="EMBL/GenBank/DDBJ databases">
        <title>Genomic Encyclopedia of Type Strains, Phase III (KMG-III): the genomes of soil and plant-associated and newly described type strains.</title>
        <authorList>
            <person name="Whitman W."/>
        </authorList>
    </citation>
    <scope>NUCLEOTIDE SEQUENCE [LARGE SCALE GENOMIC DNA]</scope>
    <source>
        <strain evidence="5 6">CECT 7730</strain>
    </source>
</reference>
<sequence>MNQKTYWVSAIISILTGTCIGLAVLLIQEKQKTPITSYSSPVKAATPSVVNIYTQIAEPKAFNDTNEVKHSINLGSGVIATKDGFILTNHHVIQNAHSIVVALHDDRRVEAKIIGSDPSTDLAVLKIGLPNLPSIKMGKSDDVFVGDQILAIGNPFGIGQTVTAGIISAKGRNSIGLNTYENFLQTDAAINPGNSGGALINLKGELIGISSAIYSSTGGSQGIGFATPVDDALEVMADIIKHGEVIRGYLGMDAKKITKALAENLLLPSESGLLVSDITKESPADKAGIEIGDIILEINNTPSKDPFQIRHLIASLKPGTNISLRGIRGQQSYQTNIMLEKQPTMQRITY</sequence>
<keyword evidence="3" id="KW-0812">Transmembrane</keyword>